<dbReference type="Proteomes" id="UP000031972">
    <property type="component" value="Unassembled WGS sequence"/>
</dbReference>
<comment type="caution">
    <text evidence="1">The sequence shown here is derived from an EMBL/GenBank/DDBJ whole genome shotgun (WGS) entry which is preliminary data.</text>
</comment>
<accession>A0A0C2VHJ7</accession>
<keyword evidence="2" id="KW-1185">Reference proteome</keyword>
<evidence type="ECO:0000313" key="1">
    <source>
        <dbReference type="EMBL" id="KIL48347.1"/>
    </source>
</evidence>
<name>A0A0C2VHJ7_9BACL</name>
<dbReference type="AlphaFoldDB" id="A0A0C2VHJ7"/>
<proteinExistence type="predicted"/>
<organism evidence="1 2">
    <name type="scientific">Jeotgalibacillus campisalis</name>
    <dbReference type="NCBI Taxonomy" id="220754"/>
    <lineage>
        <taxon>Bacteria</taxon>
        <taxon>Bacillati</taxon>
        <taxon>Bacillota</taxon>
        <taxon>Bacilli</taxon>
        <taxon>Bacillales</taxon>
        <taxon>Caryophanaceae</taxon>
        <taxon>Jeotgalibacillus</taxon>
    </lineage>
</organism>
<reference evidence="1 2" key="1">
    <citation type="submission" date="2015-01" db="EMBL/GenBank/DDBJ databases">
        <title>Jeotgalibacillus campisalis genome sequencing.</title>
        <authorList>
            <person name="Goh K.M."/>
            <person name="Chan K.-G."/>
            <person name="Yaakop A.S."/>
            <person name="Ee R."/>
            <person name="Gan H.M."/>
            <person name="Chan C.S."/>
        </authorList>
    </citation>
    <scope>NUCLEOTIDE SEQUENCE [LARGE SCALE GENOMIC DNA]</scope>
    <source>
        <strain evidence="1 2">SF-57</strain>
    </source>
</reference>
<dbReference type="EMBL" id="JXRR01000013">
    <property type="protein sequence ID" value="KIL48347.1"/>
    <property type="molecule type" value="Genomic_DNA"/>
</dbReference>
<evidence type="ECO:0000313" key="2">
    <source>
        <dbReference type="Proteomes" id="UP000031972"/>
    </source>
</evidence>
<sequence>MEKYLSHPKHVEAAEFFPVYWIRRHLFVMRLLEIFLVNRKEWAR</sequence>
<protein>
    <submittedName>
        <fullName evidence="1">Uncharacterized protein</fullName>
    </submittedName>
</protein>
<gene>
    <name evidence="1" type="ORF">KR50_13830</name>
</gene>